<keyword evidence="2" id="KW-1185">Reference proteome</keyword>
<name>A0A4C1XBS7_EUMVA</name>
<accession>A0A4C1XBS7</accession>
<dbReference type="Proteomes" id="UP000299102">
    <property type="component" value="Unassembled WGS sequence"/>
</dbReference>
<dbReference type="AlphaFoldDB" id="A0A4C1XBS7"/>
<gene>
    <name evidence="1" type="ORF">EVAR_98329_1</name>
</gene>
<evidence type="ECO:0000313" key="2">
    <source>
        <dbReference type="Proteomes" id="UP000299102"/>
    </source>
</evidence>
<reference evidence="1 2" key="1">
    <citation type="journal article" date="2019" name="Commun. Biol.">
        <title>The bagworm genome reveals a unique fibroin gene that provides high tensile strength.</title>
        <authorList>
            <person name="Kono N."/>
            <person name="Nakamura H."/>
            <person name="Ohtoshi R."/>
            <person name="Tomita M."/>
            <person name="Numata K."/>
            <person name="Arakawa K."/>
        </authorList>
    </citation>
    <scope>NUCLEOTIDE SEQUENCE [LARGE SCALE GENOMIC DNA]</scope>
</reference>
<protein>
    <submittedName>
        <fullName evidence="1">Uncharacterized protein</fullName>
    </submittedName>
</protein>
<sequence>MDSQQICLFAGFPQLKPAYSPPAQTHLTEFVPVYALGSPVVEIPLLPCGAQSPKPYNPSIKLIRNACITPIFSLGVLYIAREINAC</sequence>
<comment type="caution">
    <text evidence="1">The sequence shown here is derived from an EMBL/GenBank/DDBJ whole genome shotgun (WGS) entry which is preliminary data.</text>
</comment>
<dbReference type="EMBL" id="BGZK01000787">
    <property type="protein sequence ID" value="GBP60432.1"/>
    <property type="molecule type" value="Genomic_DNA"/>
</dbReference>
<organism evidence="1 2">
    <name type="scientific">Eumeta variegata</name>
    <name type="common">Bagworm moth</name>
    <name type="synonym">Eumeta japonica</name>
    <dbReference type="NCBI Taxonomy" id="151549"/>
    <lineage>
        <taxon>Eukaryota</taxon>
        <taxon>Metazoa</taxon>
        <taxon>Ecdysozoa</taxon>
        <taxon>Arthropoda</taxon>
        <taxon>Hexapoda</taxon>
        <taxon>Insecta</taxon>
        <taxon>Pterygota</taxon>
        <taxon>Neoptera</taxon>
        <taxon>Endopterygota</taxon>
        <taxon>Lepidoptera</taxon>
        <taxon>Glossata</taxon>
        <taxon>Ditrysia</taxon>
        <taxon>Tineoidea</taxon>
        <taxon>Psychidae</taxon>
        <taxon>Oiketicinae</taxon>
        <taxon>Eumeta</taxon>
    </lineage>
</organism>
<evidence type="ECO:0000313" key="1">
    <source>
        <dbReference type="EMBL" id="GBP60432.1"/>
    </source>
</evidence>
<proteinExistence type="predicted"/>